<dbReference type="PROSITE" id="PS51781">
    <property type="entry name" value="SH3B"/>
    <property type="match status" value="1"/>
</dbReference>
<organism evidence="2 3">
    <name type="scientific">Thetidibacter halocola</name>
    <dbReference type="NCBI Taxonomy" id="2827239"/>
    <lineage>
        <taxon>Bacteria</taxon>
        <taxon>Pseudomonadati</taxon>
        <taxon>Pseudomonadota</taxon>
        <taxon>Alphaproteobacteria</taxon>
        <taxon>Rhodobacterales</taxon>
        <taxon>Roseobacteraceae</taxon>
        <taxon>Thetidibacter</taxon>
    </lineage>
</organism>
<dbReference type="Pfam" id="PF08239">
    <property type="entry name" value="SH3_3"/>
    <property type="match status" value="1"/>
</dbReference>
<comment type="caution">
    <text evidence="2">The sequence shown here is derived from an EMBL/GenBank/DDBJ whole genome shotgun (WGS) entry which is preliminary data.</text>
</comment>
<name>A0A8J8B7L5_9RHOB</name>
<dbReference type="Proteomes" id="UP000681356">
    <property type="component" value="Unassembled WGS sequence"/>
</dbReference>
<dbReference type="InterPro" id="IPR003646">
    <property type="entry name" value="SH3-like_bac-type"/>
</dbReference>
<accession>A0A8J8B7L5</accession>
<reference evidence="2" key="1">
    <citation type="submission" date="2021-04" db="EMBL/GenBank/DDBJ databases">
        <authorList>
            <person name="Yoon J."/>
        </authorList>
    </citation>
    <scope>NUCLEOTIDE SEQUENCE</scope>
    <source>
        <strain evidence="2">KMU-90</strain>
    </source>
</reference>
<proteinExistence type="predicted"/>
<evidence type="ECO:0000313" key="3">
    <source>
        <dbReference type="Proteomes" id="UP000681356"/>
    </source>
</evidence>
<evidence type="ECO:0000313" key="2">
    <source>
        <dbReference type="EMBL" id="MBS0123829.1"/>
    </source>
</evidence>
<keyword evidence="3" id="KW-1185">Reference proteome</keyword>
<dbReference type="SMART" id="SM00287">
    <property type="entry name" value="SH3b"/>
    <property type="match status" value="1"/>
</dbReference>
<gene>
    <name evidence="2" type="ORF">KB874_06735</name>
</gene>
<dbReference type="AlphaFoldDB" id="A0A8J8B7L5"/>
<evidence type="ECO:0000259" key="1">
    <source>
        <dbReference type="PROSITE" id="PS51781"/>
    </source>
</evidence>
<protein>
    <submittedName>
        <fullName evidence="2">SH3 domain-containing protein</fullName>
    </submittedName>
</protein>
<feature type="domain" description="SH3b" evidence="1">
    <location>
        <begin position="143"/>
        <end position="208"/>
    </location>
</feature>
<dbReference type="Gene3D" id="2.30.30.40">
    <property type="entry name" value="SH3 Domains"/>
    <property type="match status" value="1"/>
</dbReference>
<dbReference type="RefSeq" id="WP_212535781.1">
    <property type="nucleotide sequence ID" value="NZ_JAGTUU010000002.1"/>
</dbReference>
<sequence>MKTMIGMTFLVLGWAWFELSGGADFEAGDRGVTIVARYQPDARMPASEQEARPAVARAETDLGLTPTAPQPRIRVVEAPVLAPKVSAASPQAGADKLADVAQIAASLDDAESGVVLGGLGGDMSDFGRPVGVDAAVRDALGGPDYRVVTGARVNLRDGPGTGFAVVTTLSRGQEVEVVQDTGDGWVELRALEGGFVGWMADSFLVAAN</sequence>
<dbReference type="EMBL" id="JAGTUU010000002">
    <property type="protein sequence ID" value="MBS0123829.1"/>
    <property type="molecule type" value="Genomic_DNA"/>
</dbReference>